<evidence type="ECO:0000256" key="1">
    <source>
        <dbReference type="ARBA" id="ARBA00022729"/>
    </source>
</evidence>
<dbReference type="SUPFAM" id="SSF49899">
    <property type="entry name" value="Concanavalin A-like lectins/glucanases"/>
    <property type="match status" value="2"/>
</dbReference>
<feature type="chain" id="PRO_5014670121" description="LamG-like jellyroll fold domain-containing protein" evidence="3">
    <location>
        <begin position="30"/>
        <end position="489"/>
    </location>
</feature>
<dbReference type="InterPro" id="IPR006558">
    <property type="entry name" value="LamG-like"/>
</dbReference>
<feature type="signal peptide" evidence="3">
    <location>
        <begin position="1"/>
        <end position="29"/>
    </location>
</feature>
<gene>
    <name evidence="5" type="ORF">COU90_03510</name>
</gene>
<reference evidence="6" key="1">
    <citation type="submission" date="2017-09" db="EMBL/GenBank/DDBJ databases">
        <title>Depth-based differentiation of microbial function through sediment-hosted aquifers and enrichment of novel symbionts in the deep terrestrial subsurface.</title>
        <authorList>
            <person name="Probst A.J."/>
            <person name="Ladd B."/>
            <person name="Jarett J.K."/>
            <person name="Geller-Mcgrath D.E."/>
            <person name="Sieber C.M.K."/>
            <person name="Emerson J.B."/>
            <person name="Anantharaman K."/>
            <person name="Thomas B.C."/>
            <person name="Malmstrom R."/>
            <person name="Stieglmeier M."/>
            <person name="Klingl A."/>
            <person name="Woyke T."/>
            <person name="Ryan C.M."/>
            <person name="Banfield J.F."/>
        </authorList>
    </citation>
    <scope>NUCLEOTIDE SEQUENCE [LARGE SCALE GENOMIC DNA]</scope>
</reference>
<dbReference type="PANTHER" id="PTHR47635:SF2">
    <property type="entry name" value="LAMG-LIKE JELLYROLL FOLD DOMAIN-CONTAINING PROTEIN"/>
    <property type="match status" value="1"/>
</dbReference>
<dbReference type="SMART" id="SM00560">
    <property type="entry name" value="LamGL"/>
    <property type="match status" value="2"/>
</dbReference>
<dbReference type="Proteomes" id="UP000229098">
    <property type="component" value="Unassembled WGS sequence"/>
</dbReference>
<protein>
    <recommendedName>
        <fullName evidence="4">LamG-like jellyroll fold domain-containing protein</fullName>
    </recommendedName>
</protein>
<dbReference type="PANTHER" id="PTHR47635">
    <property type="entry name" value="CUB DOMAIN-CONTAINING PROTEIN"/>
    <property type="match status" value="1"/>
</dbReference>
<dbReference type="AlphaFoldDB" id="A0A2M8KX74"/>
<accession>A0A2M8KX74</accession>
<keyword evidence="1 3" id="KW-0732">Signal</keyword>
<dbReference type="InterPro" id="IPR013320">
    <property type="entry name" value="ConA-like_dom_sf"/>
</dbReference>
<evidence type="ECO:0000259" key="4">
    <source>
        <dbReference type="SMART" id="SM00560"/>
    </source>
</evidence>
<comment type="caution">
    <text evidence="5">The sequence shown here is derived from an EMBL/GenBank/DDBJ whole genome shotgun (WGS) entry which is preliminary data.</text>
</comment>
<keyword evidence="2" id="KW-1015">Disulfide bond</keyword>
<evidence type="ECO:0000256" key="2">
    <source>
        <dbReference type="ARBA" id="ARBA00023157"/>
    </source>
</evidence>
<organism evidence="5 6">
    <name type="scientific">Candidatus Ryanbacteria bacterium CG10_big_fil_rev_8_21_14_0_10_43_42</name>
    <dbReference type="NCBI Taxonomy" id="1974864"/>
    <lineage>
        <taxon>Bacteria</taxon>
        <taxon>Candidatus Ryaniibacteriota</taxon>
    </lineage>
</organism>
<feature type="domain" description="LamG-like jellyroll fold" evidence="4">
    <location>
        <begin position="106"/>
        <end position="253"/>
    </location>
</feature>
<name>A0A2M8KX74_9BACT</name>
<feature type="domain" description="LamG-like jellyroll fold" evidence="4">
    <location>
        <begin position="340"/>
        <end position="479"/>
    </location>
</feature>
<evidence type="ECO:0000256" key="3">
    <source>
        <dbReference type="SAM" id="SignalP"/>
    </source>
</evidence>
<dbReference type="Gene3D" id="2.60.120.200">
    <property type="match status" value="2"/>
</dbReference>
<dbReference type="Pfam" id="PF13385">
    <property type="entry name" value="Laminin_G_3"/>
    <property type="match status" value="2"/>
</dbReference>
<evidence type="ECO:0000313" key="5">
    <source>
        <dbReference type="EMBL" id="PJE64482.1"/>
    </source>
</evidence>
<proteinExistence type="predicted"/>
<dbReference type="EMBL" id="PFEF01000006">
    <property type="protein sequence ID" value="PJE64482.1"/>
    <property type="molecule type" value="Genomic_DNA"/>
</dbReference>
<sequence length="489" mass="53035">MLYNSYLNLTFFALSVSALTLLFAFQASASVIIRPIHNQGLVGYWSMDEGGGLTAYDRSGNLNHGTLTNMDADTDWTDGQLGGALDFDGSNDYITAPDSGVYSGLRAITVSHWVNWESFGGGSNHKFTVGKSNWSSQREWRIRVEDGTNLVWHISNDGNDPDTAEIRYAVSNLTLRKWHHIVGTYDTDNNNLLELYVDGNLVSTATGETGPILNGTAGIGIGSSSDDGAGSEIDNHDGLIDEVRIYNRALTPIEIRRLYQMTGPKIATPALSDGLVGYWNFDEGGGLTAYDRSGNLNHGTLTNMDADTDWTDGQLGGALDFDGSNDYVEVGDTNVLDISSSFSISVWILKGSNTGYDMILMKTPDQNNANYYITTTSDEIAMGFTDVPANWNECATSATNIVTSAWYHLVGVFDDDGNTQTIYVNSLSQAVTGTCAPAVSPQTNAGSIYVGESQLSGGGEWFDGIIDDVRIYNRALTPTEVRRLYNMGR</sequence>
<evidence type="ECO:0000313" key="6">
    <source>
        <dbReference type="Proteomes" id="UP000229098"/>
    </source>
</evidence>